<dbReference type="SUPFAM" id="SSF111331">
    <property type="entry name" value="NAD kinase/diacylglycerol kinase-like"/>
    <property type="match status" value="1"/>
</dbReference>
<keyword evidence="5 12" id="KW-0819">tRNA processing</keyword>
<dbReference type="EC" id="2.1.1.216" evidence="7"/>
<keyword evidence="1 12" id="KW-0820">tRNA-binding</keyword>
<dbReference type="Pfam" id="PF02005">
    <property type="entry name" value="TRM"/>
    <property type="match status" value="2"/>
</dbReference>
<dbReference type="InterPro" id="IPR001206">
    <property type="entry name" value="Diacylglycerol_kinase_cat_dom"/>
</dbReference>
<evidence type="ECO:0000256" key="6">
    <source>
        <dbReference type="ARBA" id="ARBA00022884"/>
    </source>
</evidence>
<evidence type="ECO:0000313" key="15">
    <source>
        <dbReference type="EMBL" id="KAF3072417.1"/>
    </source>
</evidence>
<keyword evidence="2 12" id="KW-0489">Methyltransferase</keyword>
<reference evidence="15 16" key="1">
    <citation type="submission" date="2018-06" db="EMBL/GenBank/DDBJ databases">
        <title>Genome analysis of cellulolytic fungus Trichoderma lentiforme CFAM-422.</title>
        <authorList>
            <person name="Steindorff A.S."/>
            <person name="Formighieri E.F."/>
            <person name="Midorikawa G.E.O."/>
            <person name="Tamietti M.S."/>
            <person name="Ramos E.Z."/>
            <person name="Silva A.S."/>
            <person name="Bon E.P.S."/>
            <person name="Mendes T.D."/>
            <person name="Damaso M.C.T."/>
            <person name="Favaro L.C.L."/>
        </authorList>
    </citation>
    <scope>NUCLEOTIDE SEQUENCE [LARGE SCALE GENOMIC DNA]</scope>
    <source>
        <strain evidence="15 16">CFAM-422</strain>
    </source>
</reference>
<feature type="compositionally biased region" description="Acidic residues" evidence="13">
    <location>
        <begin position="644"/>
        <end position="656"/>
    </location>
</feature>
<dbReference type="Gene3D" id="3.40.50.150">
    <property type="entry name" value="Vaccinia Virus protein VP39"/>
    <property type="match status" value="1"/>
</dbReference>
<dbReference type="GO" id="GO:0005634">
    <property type="term" value="C:nucleus"/>
    <property type="evidence" value="ECO:0007669"/>
    <property type="project" value="TreeGrafter"/>
</dbReference>
<organism evidence="15 16">
    <name type="scientific">Trichoderma lentiforme</name>
    <dbReference type="NCBI Taxonomy" id="1567552"/>
    <lineage>
        <taxon>Eukaryota</taxon>
        <taxon>Fungi</taxon>
        <taxon>Dikarya</taxon>
        <taxon>Ascomycota</taxon>
        <taxon>Pezizomycotina</taxon>
        <taxon>Sordariomycetes</taxon>
        <taxon>Hypocreomycetidae</taxon>
        <taxon>Hypocreales</taxon>
        <taxon>Hypocreaceae</taxon>
        <taxon>Trichoderma</taxon>
    </lineage>
</organism>
<dbReference type="GO" id="GO:0160104">
    <property type="term" value="F:tRNA (guanine(26)-N2)-dimethyltransferase activity"/>
    <property type="evidence" value="ECO:0007669"/>
    <property type="project" value="UniProtKB-EC"/>
</dbReference>
<keyword evidence="6 12" id="KW-0694">RNA-binding</keyword>
<feature type="region of interest" description="Disordered" evidence="13">
    <location>
        <begin position="168"/>
        <end position="199"/>
    </location>
</feature>
<keyword evidence="3 12" id="KW-0808">Transferase</keyword>
<comment type="similarity">
    <text evidence="12">Belongs to the class I-like SAM-binding methyltransferase superfamily. Trm1 family.</text>
</comment>
<sequence length="1167" mass="128483">MWQNIKKISFADLKLFSVIRIANSLLPKGAAGYCMFRCTSSLKLLLRLPGTVRPASPCGSIVPKVNTLTTRRLFSRNSPNYFSSIAPMAGTVEVETVEKDGKQFRVVKEGKATILVPQGAKIGEDRGEVQQVFYNPIQQYNRDLSVLAIKTYGEDILAKRKEKILARSNKHSKKRKRDEKDDGNNSIETEATADVAPDVATEALDEQKGHKSTFRMLDALSASGLRALRYGHELPFVTSINANDLSKSAAESIKLNVNHNGLDDIISVTNEDALAHMYRAIADGLSKRDRHGNPTKSHKFDVIDLDPYGTAAPFFDAALQSVRDDGGLLCITCTDSAVWAGHSYCEKTFALYGGTPIKGMHSHEAGLRLILNAVATSGARYGLAIEPLLSLSIDFYTKVFIKVTRSPQAVKFLGSKTMVVYSCDHGCSAFETQYLLRSKPTPNKKGSGSFYKHGMAAGPTADRHCQHCGHVMHVNGPMYGGHIHSADFIQKLLDQIPNASPEVYGTLPRLEGMLRTALEEIIPGPEADPTVDPKDAQHAEIDHCPFFVIPSKLATVISCAAPSDDMFRGALIHLGYQVGRSHCRPGSVKTDAPWSTIWWIMTEWIRQKSPIKASKFTPLMPGWKILHSAGLVGREDGAPQEPDSNMEDVQADEEPQSAEAAEKSDEQVSSPSELELRKTLVFNEDLARLGRLRDTQKLVRYQMNPRPDWGPLSKAKAHQKTGYIISILVENPESPEDRFRLLLLLADAIPDELRHRLITGLPSYLRPVNGKQEVNVVVSTKSGVGLSLQFWQSVLQPLWTVIAEQSSDADGLESPNVLVTEDAQSVRKFARRVGGSEGKSTGEIALSRTIILLSGDGGVVDLINGSSHDESVLEQRQLLLALLPLGTGNALFHSLHKPLWTTQDGKTEAASPLILGLRTLFGGVPANLPLFRASFSPGSRIVKFTPTAEEPLGDDVSSNPLHLEKEETRVSHLFGAVVASYGFHSSIVYESDTPEYRVHGDKRFGMVAQELLRESHPYNAQVDVRHPSSSSASQWETIPGDRHAYVLVTPLSNLERTFTISPTSKPLDGKLRLVHFGTIGGERTLDVMMKAYDEGKHVGMKWDDGHEVRYEEVDEVKVTVLEEDERWRKVCIDGTIVDIPQGGELSVRKEEKSGFNILVDSRVLPSN</sequence>
<accession>A0A9P4XI71</accession>
<dbReference type="SUPFAM" id="SSF53335">
    <property type="entry name" value="S-adenosyl-L-methionine-dependent methyltransferases"/>
    <property type="match status" value="1"/>
</dbReference>
<evidence type="ECO:0000259" key="14">
    <source>
        <dbReference type="PROSITE" id="PS50146"/>
    </source>
</evidence>
<comment type="caution">
    <text evidence="15">The sequence shown here is derived from an EMBL/GenBank/DDBJ whole genome shotgun (WGS) entry which is preliminary data.</text>
</comment>
<evidence type="ECO:0000256" key="7">
    <source>
        <dbReference type="ARBA" id="ARBA00039099"/>
    </source>
</evidence>
<evidence type="ECO:0000256" key="2">
    <source>
        <dbReference type="ARBA" id="ARBA00022603"/>
    </source>
</evidence>
<dbReference type="InterPro" id="IPR042296">
    <property type="entry name" value="tRNA_met_Trm1_C"/>
</dbReference>
<dbReference type="Proteomes" id="UP000801864">
    <property type="component" value="Unassembled WGS sequence"/>
</dbReference>
<evidence type="ECO:0000256" key="13">
    <source>
        <dbReference type="SAM" id="MobiDB-lite"/>
    </source>
</evidence>
<feature type="region of interest" description="Disordered" evidence="13">
    <location>
        <begin position="633"/>
        <end position="672"/>
    </location>
</feature>
<evidence type="ECO:0000256" key="12">
    <source>
        <dbReference type="PROSITE-ProRule" id="PRU00958"/>
    </source>
</evidence>
<evidence type="ECO:0000256" key="8">
    <source>
        <dbReference type="ARBA" id="ARBA00051897"/>
    </source>
</evidence>
<dbReference type="PANTHER" id="PTHR10631:SF3">
    <property type="entry name" value="TRNA (GUANINE(26)-N(2))-DIMETHYLTRANSFERASE"/>
    <property type="match status" value="1"/>
</dbReference>
<dbReference type="InterPro" id="IPR029063">
    <property type="entry name" value="SAM-dependent_MTases_sf"/>
</dbReference>
<gene>
    <name evidence="15" type="ORF">CFAM422_005136</name>
</gene>
<evidence type="ECO:0000256" key="1">
    <source>
        <dbReference type="ARBA" id="ARBA00022555"/>
    </source>
</evidence>
<dbReference type="Gene3D" id="3.30.56.70">
    <property type="entry name" value="N2,N2-dimethylguanosine tRNA methyltransferase, C-terminal domain"/>
    <property type="match status" value="1"/>
</dbReference>
<dbReference type="InterPro" id="IPR002905">
    <property type="entry name" value="Trm1"/>
</dbReference>
<dbReference type="AlphaFoldDB" id="A0A9P4XI71"/>
<protein>
    <recommendedName>
        <fullName evidence="7">tRNA (guanine(26)-N(2))-dimethyltransferase</fullName>
        <ecNumber evidence="7">2.1.1.216</ecNumber>
    </recommendedName>
    <alternativeName>
        <fullName evidence="10">tRNA 2,2-dimethylguanosine-26 methyltransferase</fullName>
    </alternativeName>
    <alternativeName>
        <fullName evidence="9">tRNA(guanine-26,N(2)-N(2)) methyltransferase</fullName>
    </alternativeName>
    <alternativeName>
        <fullName evidence="11">tRNA(m(2,2)G26)dimethyltransferase</fullName>
    </alternativeName>
</protein>
<dbReference type="Gene3D" id="2.60.200.40">
    <property type="match status" value="1"/>
</dbReference>
<dbReference type="FunFam" id="3.30.56.70:FF:000001">
    <property type="entry name" value="tRNA (guanine(26)-N(2))-dimethyltransferase"/>
    <property type="match status" value="1"/>
</dbReference>
<name>A0A9P4XI71_9HYPO</name>
<comment type="catalytic activity">
    <reaction evidence="8">
        <text>guanosine(26) in tRNA + 2 S-adenosyl-L-methionine = N(2)-dimethylguanosine(26) in tRNA + 2 S-adenosyl-L-homocysteine + 2 H(+)</text>
        <dbReference type="Rhea" id="RHEA:43140"/>
        <dbReference type="Rhea" id="RHEA-COMP:10359"/>
        <dbReference type="Rhea" id="RHEA-COMP:10360"/>
        <dbReference type="ChEBI" id="CHEBI:15378"/>
        <dbReference type="ChEBI" id="CHEBI:57856"/>
        <dbReference type="ChEBI" id="CHEBI:59789"/>
        <dbReference type="ChEBI" id="CHEBI:74269"/>
        <dbReference type="ChEBI" id="CHEBI:74513"/>
        <dbReference type="EC" id="2.1.1.216"/>
    </reaction>
</comment>
<dbReference type="EMBL" id="QLNT01000008">
    <property type="protein sequence ID" value="KAF3072417.1"/>
    <property type="molecule type" value="Genomic_DNA"/>
</dbReference>
<dbReference type="GO" id="GO:0002940">
    <property type="term" value="P:tRNA N2-guanine methylation"/>
    <property type="evidence" value="ECO:0007669"/>
    <property type="project" value="TreeGrafter"/>
</dbReference>
<evidence type="ECO:0000256" key="11">
    <source>
        <dbReference type="ARBA" id="ARBA00083299"/>
    </source>
</evidence>
<proteinExistence type="inferred from homology"/>
<dbReference type="PANTHER" id="PTHR10631">
    <property type="entry name" value="N 2 ,N 2 -DIMETHYLGUANOSINE TRNA METHYLTRANSFERASE"/>
    <property type="match status" value="1"/>
</dbReference>
<dbReference type="Pfam" id="PF00781">
    <property type="entry name" value="DAGK_cat"/>
    <property type="match status" value="1"/>
</dbReference>
<keyword evidence="4 12" id="KW-0949">S-adenosyl-L-methionine</keyword>
<dbReference type="PROSITE" id="PS51626">
    <property type="entry name" value="SAM_MT_TRM1"/>
    <property type="match status" value="1"/>
</dbReference>
<evidence type="ECO:0000256" key="5">
    <source>
        <dbReference type="ARBA" id="ARBA00022694"/>
    </source>
</evidence>
<dbReference type="GO" id="GO:0000049">
    <property type="term" value="F:tRNA binding"/>
    <property type="evidence" value="ECO:0007669"/>
    <property type="project" value="UniProtKB-UniRule"/>
</dbReference>
<evidence type="ECO:0000256" key="4">
    <source>
        <dbReference type="ARBA" id="ARBA00022691"/>
    </source>
</evidence>
<dbReference type="GO" id="GO:0016301">
    <property type="term" value="F:kinase activity"/>
    <property type="evidence" value="ECO:0007669"/>
    <property type="project" value="InterPro"/>
</dbReference>
<dbReference type="InterPro" id="IPR016064">
    <property type="entry name" value="NAD/diacylglycerol_kinase_sf"/>
</dbReference>
<dbReference type="PROSITE" id="PS50146">
    <property type="entry name" value="DAGK"/>
    <property type="match status" value="1"/>
</dbReference>
<feature type="compositionally biased region" description="Basic residues" evidence="13">
    <location>
        <begin position="168"/>
        <end position="177"/>
    </location>
</feature>
<evidence type="ECO:0000256" key="3">
    <source>
        <dbReference type="ARBA" id="ARBA00022679"/>
    </source>
</evidence>
<evidence type="ECO:0000313" key="16">
    <source>
        <dbReference type="Proteomes" id="UP000801864"/>
    </source>
</evidence>
<evidence type="ECO:0000256" key="10">
    <source>
        <dbReference type="ARBA" id="ARBA00082896"/>
    </source>
</evidence>
<dbReference type="Gene3D" id="3.40.50.10330">
    <property type="entry name" value="Probable inorganic polyphosphate/atp-NAD kinase, domain 1"/>
    <property type="match status" value="1"/>
</dbReference>
<dbReference type="InterPro" id="IPR017438">
    <property type="entry name" value="ATP-NAD_kinase_N"/>
</dbReference>
<feature type="domain" description="DAGKc" evidence="14">
    <location>
        <begin position="769"/>
        <end position="938"/>
    </location>
</feature>
<evidence type="ECO:0000256" key="9">
    <source>
        <dbReference type="ARBA" id="ARBA00077143"/>
    </source>
</evidence>
<keyword evidence="16" id="KW-1185">Reference proteome</keyword>